<reference evidence="2 3" key="1">
    <citation type="journal article" date="2019" name="Int. J. Syst. Evol. Microbiol.">
        <title>The Global Catalogue of Microorganisms (GCM) 10K type strain sequencing project: providing services to taxonomists for standard genome sequencing and annotation.</title>
        <authorList>
            <consortium name="The Broad Institute Genomics Platform"/>
            <consortium name="The Broad Institute Genome Sequencing Center for Infectious Disease"/>
            <person name="Wu L."/>
            <person name="Ma J."/>
        </authorList>
    </citation>
    <scope>NUCLEOTIDE SEQUENCE [LARGE SCALE GENOMIC DNA]</scope>
    <source>
        <strain evidence="2 3">CGMCC 1.12563</strain>
    </source>
</reference>
<gene>
    <name evidence="2" type="ORF">ACFSBT_12275</name>
</gene>
<evidence type="ECO:0000259" key="1">
    <source>
        <dbReference type="Pfam" id="PF18545"/>
    </source>
</evidence>
<dbReference type="InterPro" id="IPR040624">
    <property type="entry name" value="HalOD1"/>
</dbReference>
<dbReference type="EMBL" id="JBHUDC010000005">
    <property type="protein sequence ID" value="MFD1514057.1"/>
    <property type="molecule type" value="Genomic_DNA"/>
</dbReference>
<accession>A0ABD6AWC6</accession>
<evidence type="ECO:0000313" key="3">
    <source>
        <dbReference type="Proteomes" id="UP001597187"/>
    </source>
</evidence>
<organism evidence="2 3">
    <name type="scientific">Halomarina rubra</name>
    <dbReference type="NCBI Taxonomy" id="2071873"/>
    <lineage>
        <taxon>Archaea</taxon>
        <taxon>Methanobacteriati</taxon>
        <taxon>Methanobacteriota</taxon>
        <taxon>Stenosarchaea group</taxon>
        <taxon>Halobacteria</taxon>
        <taxon>Halobacteriales</taxon>
        <taxon>Natronomonadaceae</taxon>
        <taxon>Halomarina</taxon>
    </lineage>
</organism>
<dbReference type="Pfam" id="PF18545">
    <property type="entry name" value="HalOD1"/>
    <property type="match status" value="1"/>
</dbReference>
<name>A0ABD6AWC6_9EURY</name>
<evidence type="ECO:0000313" key="2">
    <source>
        <dbReference type="EMBL" id="MFD1514057.1"/>
    </source>
</evidence>
<feature type="domain" description="Halobacterial output" evidence="1">
    <location>
        <begin position="23"/>
        <end position="96"/>
    </location>
</feature>
<keyword evidence="3" id="KW-1185">Reference proteome</keyword>
<protein>
    <submittedName>
        <fullName evidence="2">HalOD1 output domain-containing protein</fullName>
    </submittedName>
</protein>
<proteinExistence type="predicted"/>
<sequence length="102" mass="11310">MSDHDQRETRHDPDVGFVRTVADDESPCDAVVQAVADATERAPESLPETLYSATSPHALEQLFRQPSERGDQTAAVVFRFCERLVTLSDEGYVVVQETAESE</sequence>
<dbReference type="AlphaFoldDB" id="A0ABD6AWC6"/>
<dbReference type="RefSeq" id="WP_250874011.1">
    <property type="nucleotide sequence ID" value="NZ_JALXFV010000005.1"/>
</dbReference>
<comment type="caution">
    <text evidence="2">The sequence shown here is derived from an EMBL/GenBank/DDBJ whole genome shotgun (WGS) entry which is preliminary data.</text>
</comment>
<dbReference type="Proteomes" id="UP001597187">
    <property type="component" value="Unassembled WGS sequence"/>
</dbReference>